<keyword evidence="2" id="KW-0812">Transmembrane</keyword>
<keyword evidence="2" id="KW-0472">Membrane</keyword>
<evidence type="ECO:0000313" key="5">
    <source>
        <dbReference type="Proteomes" id="UP000679126"/>
    </source>
</evidence>
<comment type="caution">
    <text evidence="4">The sequence shown here is derived from an EMBL/GenBank/DDBJ whole genome shotgun (WGS) entry which is preliminary data.</text>
</comment>
<feature type="repeat" description="TPR" evidence="1">
    <location>
        <begin position="192"/>
        <end position="225"/>
    </location>
</feature>
<name>A0ABS3YKV1_9BACT</name>
<dbReference type="SUPFAM" id="SSF55874">
    <property type="entry name" value="ATPase domain of HSP90 chaperone/DNA topoisomerase II/histidine kinase"/>
    <property type="match status" value="1"/>
</dbReference>
<dbReference type="InterPro" id="IPR050640">
    <property type="entry name" value="Bact_2-comp_sensor_kinase"/>
</dbReference>
<dbReference type="PANTHER" id="PTHR34220">
    <property type="entry name" value="SENSOR HISTIDINE KINASE YPDA"/>
    <property type="match status" value="1"/>
</dbReference>
<dbReference type="SUPFAM" id="SSF48452">
    <property type="entry name" value="TPR-like"/>
    <property type="match status" value="2"/>
</dbReference>
<dbReference type="SMART" id="SM00028">
    <property type="entry name" value="TPR"/>
    <property type="match status" value="7"/>
</dbReference>
<keyword evidence="1" id="KW-0802">TPR repeat</keyword>
<evidence type="ECO:0000256" key="2">
    <source>
        <dbReference type="SAM" id="Phobius"/>
    </source>
</evidence>
<sequence>MKAVCLLTMPFKGSQVEQQLFSPDTMSKRGLFFLICLLLLLPAARTAAQDSVWVFRSLDSVRKLADDTAKVNAIMAQSKKYFRYFDRKNQENPFLQEAISVSSRIKYHKGTAEAYNEMGTSKRNKSQYILATEYHEKALAAAEDSRDDRLIAVSLNNIGVDYRRRDMLEKAFDFHFRALRLAEKINDVRNITIATNSIGNINLSDGKYEDAIREFTRSLRLEQESDNDLGVAINLGNLGYAYEYLGKLDLAIDYYERSLAVNQRLGNSTGMSICYTCLGTAYQKKKNYTLAMDYLQKALEVNDRVDDKVHVAESHLSIGRLLNEEGKHEDARVHIQRALDLGHQWGFKSVLMEGYKAMADNYKGEGDYARSLDNTNLSLQYKDSILEERSSIEFAQMKAMHEVYQKDNQIKELQREQDLSQLRIRRNLALAIALAGFLFMLIVGGFFYIRHRNLQANRQTLQLELRSLRSQMNPHFIFNSLSSIHRYIWSNNQEEASDYLTKFSKLMRMILDNSQHTFIPLNKELDSLRLYLDLETLRCNNIFDYHIAVGENINDEEVLIPPMIIQPYVENAIWHGLVHRQEKGRLEISVSLTGRVLAVTVTDNGIGRKMAMEIKAKKDRTHNSMGMKVTEGRIALIRKINNTKDANVEILDLQDNGGQASGTQVKIVLPAEFLF</sequence>
<dbReference type="InterPro" id="IPR036890">
    <property type="entry name" value="HATPase_C_sf"/>
</dbReference>
<dbReference type="RefSeq" id="WP_209148163.1">
    <property type="nucleotide sequence ID" value="NZ_JAGHKP010000004.1"/>
</dbReference>
<keyword evidence="2" id="KW-1133">Transmembrane helix</keyword>
<dbReference type="Gene3D" id="1.25.40.10">
    <property type="entry name" value="Tetratricopeptide repeat domain"/>
    <property type="match status" value="2"/>
</dbReference>
<feature type="repeat" description="TPR" evidence="1">
    <location>
        <begin position="232"/>
        <end position="265"/>
    </location>
</feature>
<dbReference type="EMBL" id="JAGHKP010000004">
    <property type="protein sequence ID" value="MBO9155035.1"/>
    <property type="molecule type" value="Genomic_DNA"/>
</dbReference>
<dbReference type="PANTHER" id="PTHR34220:SF7">
    <property type="entry name" value="SENSOR HISTIDINE KINASE YPDA"/>
    <property type="match status" value="1"/>
</dbReference>
<dbReference type="PROSITE" id="PS50005">
    <property type="entry name" value="TPR"/>
    <property type="match status" value="3"/>
</dbReference>
<dbReference type="InterPro" id="IPR011990">
    <property type="entry name" value="TPR-like_helical_dom_sf"/>
</dbReference>
<evidence type="ECO:0000313" key="4">
    <source>
        <dbReference type="EMBL" id="MBO9155035.1"/>
    </source>
</evidence>
<dbReference type="InterPro" id="IPR019734">
    <property type="entry name" value="TPR_rpt"/>
</dbReference>
<dbReference type="Gene3D" id="3.30.565.10">
    <property type="entry name" value="Histidine kinase-like ATPase, C-terminal domain"/>
    <property type="match status" value="1"/>
</dbReference>
<keyword evidence="5" id="KW-1185">Reference proteome</keyword>
<evidence type="ECO:0000259" key="3">
    <source>
        <dbReference type="Pfam" id="PF06580"/>
    </source>
</evidence>
<organism evidence="4 5">
    <name type="scientific">Chitinophaga chungangae</name>
    <dbReference type="NCBI Taxonomy" id="2821488"/>
    <lineage>
        <taxon>Bacteria</taxon>
        <taxon>Pseudomonadati</taxon>
        <taxon>Bacteroidota</taxon>
        <taxon>Chitinophagia</taxon>
        <taxon>Chitinophagales</taxon>
        <taxon>Chitinophagaceae</taxon>
        <taxon>Chitinophaga</taxon>
    </lineage>
</organism>
<evidence type="ECO:0000256" key="1">
    <source>
        <dbReference type="PROSITE-ProRule" id="PRU00339"/>
    </source>
</evidence>
<gene>
    <name evidence="4" type="ORF">J7I43_22595</name>
</gene>
<dbReference type="Pfam" id="PF06580">
    <property type="entry name" value="His_kinase"/>
    <property type="match status" value="1"/>
</dbReference>
<dbReference type="Proteomes" id="UP000679126">
    <property type="component" value="Unassembled WGS sequence"/>
</dbReference>
<feature type="domain" description="Signal transduction histidine kinase internal region" evidence="3">
    <location>
        <begin position="464"/>
        <end position="541"/>
    </location>
</feature>
<feature type="repeat" description="TPR" evidence="1">
    <location>
        <begin position="272"/>
        <end position="305"/>
    </location>
</feature>
<accession>A0ABS3YKV1</accession>
<proteinExistence type="predicted"/>
<dbReference type="Pfam" id="PF13424">
    <property type="entry name" value="TPR_12"/>
    <property type="match status" value="3"/>
</dbReference>
<dbReference type="InterPro" id="IPR010559">
    <property type="entry name" value="Sig_transdc_His_kin_internal"/>
</dbReference>
<reference evidence="5" key="1">
    <citation type="submission" date="2021-03" db="EMBL/GenBank/DDBJ databases">
        <title>Assistant Professor.</title>
        <authorList>
            <person name="Huq M.A."/>
        </authorList>
    </citation>
    <scope>NUCLEOTIDE SEQUENCE [LARGE SCALE GENOMIC DNA]</scope>
    <source>
        <strain evidence="5">MAH-28</strain>
    </source>
</reference>
<feature type="transmembrane region" description="Helical" evidence="2">
    <location>
        <begin position="428"/>
        <end position="449"/>
    </location>
</feature>
<protein>
    <submittedName>
        <fullName evidence="4">Tetratricopeptide repeat protein</fullName>
    </submittedName>
</protein>